<dbReference type="AlphaFoldDB" id="A0A3L6T0I9"/>
<reference evidence="3" key="1">
    <citation type="journal article" date="2019" name="Nat. Commun.">
        <title>The genome of broomcorn millet.</title>
        <authorList>
            <person name="Zou C."/>
            <person name="Miki D."/>
            <person name="Li D."/>
            <person name="Tang Q."/>
            <person name="Xiao L."/>
            <person name="Rajput S."/>
            <person name="Deng P."/>
            <person name="Jia W."/>
            <person name="Huang R."/>
            <person name="Zhang M."/>
            <person name="Sun Y."/>
            <person name="Hu J."/>
            <person name="Fu X."/>
            <person name="Schnable P.S."/>
            <person name="Li F."/>
            <person name="Zhang H."/>
            <person name="Feng B."/>
            <person name="Zhu X."/>
            <person name="Liu R."/>
            <person name="Schnable J.C."/>
            <person name="Zhu J.-K."/>
            <person name="Zhang H."/>
        </authorList>
    </citation>
    <scope>NUCLEOTIDE SEQUENCE [LARGE SCALE GENOMIC DNA]</scope>
</reference>
<dbReference type="Proteomes" id="UP000275267">
    <property type="component" value="Unassembled WGS sequence"/>
</dbReference>
<keyword evidence="3" id="KW-1185">Reference proteome</keyword>
<comment type="caution">
    <text evidence="2">The sequence shown here is derived from an EMBL/GenBank/DDBJ whole genome shotgun (WGS) entry which is preliminary data.</text>
</comment>
<proteinExistence type="predicted"/>
<accession>A0A3L6T0I9</accession>
<evidence type="ECO:0000256" key="1">
    <source>
        <dbReference type="SAM" id="MobiDB-lite"/>
    </source>
</evidence>
<evidence type="ECO:0000313" key="2">
    <source>
        <dbReference type="EMBL" id="RLN29128.1"/>
    </source>
</evidence>
<evidence type="ECO:0000313" key="3">
    <source>
        <dbReference type="Proteomes" id="UP000275267"/>
    </source>
</evidence>
<feature type="region of interest" description="Disordered" evidence="1">
    <location>
        <begin position="177"/>
        <end position="198"/>
    </location>
</feature>
<sequence length="198" mass="21226">MAHRVPSINAMVDSITDAVESAIRRCRAAGGLHRYMLQGVVRRVLKDINGNRIPSHRSLGLRADSQGGRRSSSRHLQHATGACPNHGSAMFVRCSTVALAPTPLPPPMPPLHWIGGETTPAARRGASFLNERTAGDAWPSEFAYDFDVALPPPPPLPTGRTYTDVMANPPRHTILSPDHALGAGFVSSSHEGEAIPRP</sequence>
<organism evidence="2 3">
    <name type="scientific">Panicum miliaceum</name>
    <name type="common">Proso millet</name>
    <name type="synonym">Broomcorn millet</name>
    <dbReference type="NCBI Taxonomy" id="4540"/>
    <lineage>
        <taxon>Eukaryota</taxon>
        <taxon>Viridiplantae</taxon>
        <taxon>Streptophyta</taxon>
        <taxon>Embryophyta</taxon>
        <taxon>Tracheophyta</taxon>
        <taxon>Spermatophyta</taxon>
        <taxon>Magnoliopsida</taxon>
        <taxon>Liliopsida</taxon>
        <taxon>Poales</taxon>
        <taxon>Poaceae</taxon>
        <taxon>PACMAD clade</taxon>
        <taxon>Panicoideae</taxon>
        <taxon>Panicodae</taxon>
        <taxon>Paniceae</taxon>
        <taxon>Panicinae</taxon>
        <taxon>Panicum</taxon>
        <taxon>Panicum sect. Panicum</taxon>
    </lineage>
</organism>
<dbReference type="EMBL" id="PQIB02000003">
    <property type="protein sequence ID" value="RLN29128.1"/>
    <property type="molecule type" value="Genomic_DNA"/>
</dbReference>
<name>A0A3L6T0I9_PANMI</name>
<gene>
    <name evidence="2" type="ORF">C2845_PM05G03300</name>
</gene>
<feature type="region of interest" description="Disordered" evidence="1">
    <location>
        <begin position="55"/>
        <end position="81"/>
    </location>
</feature>
<dbReference type="OrthoDB" id="718025at2759"/>
<protein>
    <submittedName>
        <fullName evidence="2">Uncharacterized protein</fullName>
    </submittedName>
</protein>